<keyword evidence="1" id="KW-0695">RNA-directed DNA polymerase</keyword>
<dbReference type="EMBL" id="BKCJ011355698">
    <property type="protein sequence ID" value="GFD24846.1"/>
    <property type="molecule type" value="Genomic_DNA"/>
</dbReference>
<accession>A0A699UU22</accession>
<name>A0A699UU22_TANCI</name>
<sequence length="62" mass="7350">MTGVLRYLAEHRLNVREGCLPIRQKERIQAPERNKAIQEEVKRLVEAGIMKEVHYHNWLSNP</sequence>
<dbReference type="AlphaFoldDB" id="A0A699UU22"/>
<feature type="non-terminal residue" evidence="1">
    <location>
        <position position="62"/>
    </location>
</feature>
<organism evidence="1">
    <name type="scientific">Tanacetum cinerariifolium</name>
    <name type="common">Dalmatian daisy</name>
    <name type="synonym">Chrysanthemum cinerariifolium</name>
    <dbReference type="NCBI Taxonomy" id="118510"/>
    <lineage>
        <taxon>Eukaryota</taxon>
        <taxon>Viridiplantae</taxon>
        <taxon>Streptophyta</taxon>
        <taxon>Embryophyta</taxon>
        <taxon>Tracheophyta</taxon>
        <taxon>Spermatophyta</taxon>
        <taxon>Magnoliopsida</taxon>
        <taxon>eudicotyledons</taxon>
        <taxon>Gunneridae</taxon>
        <taxon>Pentapetalae</taxon>
        <taxon>asterids</taxon>
        <taxon>campanulids</taxon>
        <taxon>Asterales</taxon>
        <taxon>Asteraceae</taxon>
        <taxon>Asteroideae</taxon>
        <taxon>Anthemideae</taxon>
        <taxon>Anthemidinae</taxon>
        <taxon>Tanacetum</taxon>
    </lineage>
</organism>
<dbReference type="InterPro" id="IPR043502">
    <property type="entry name" value="DNA/RNA_pol_sf"/>
</dbReference>
<comment type="caution">
    <text evidence="1">The sequence shown here is derived from an EMBL/GenBank/DDBJ whole genome shotgun (WGS) entry which is preliminary data.</text>
</comment>
<protein>
    <submittedName>
        <fullName evidence="1">Reverse transcriptase domain-containing protein</fullName>
    </submittedName>
</protein>
<evidence type="ECO:0000313" key="1">
    <source>
        <dbReference type="EMBL" id="GFD24846.1"/>
    </source>
</evidence>
<dbReference type="GO" id="GO:0003964">
    <property type="term" value="F:RNA-directed DNA polymerase activity"/>
    <property type="evidence" value="ECO:0007669"/>
    <property type="project" value="UniProtKB-KW"/>
</dbReference>
<proteinExistence type="predicted"/>
<reference evidence="1" key="1">
    <citation type="journal article" date="2019" name="Sci. Rep.">
        <title>Draft genome of Tanacetum cinerariifolium, the natural source of mosquito coil.</title>
        <authorList>
            <person name="Yamashiro T."/>
            <person name="Shiraishi A."/>
            <person name="Satake H."/>
            <person name="Nakayama K."/>
        </authorList>
    </citation>
    <scope>NUCLEOTIDE SEQUENCE</scope>
</reference>
<dbReference type="SUPFAM" id="SSF56672">
    <property type="entry name" value="DNA/RNA polymerases"/>
    <property type="match status" value="1"/>
</dbReference>
<gene>
    <name evidence="1" type="ORF">Tci_896815</name>
</gene>
<dbReference type="Gene3D" id="3.10.10.10">
    <property type="entry name" value="HIV Type 1 Reverse Transcriptase, subunit A, domain 1"/>
    <property type="match status" value="1"/>
</dbReference>
<keyword evidence="1" id="KW-0808">Transferase</keyword>
<keyword evidence="1" id="KW-0548">Nucleotidyltransferase</keyword>